<dbReference type="EMBL" id="BAABGA010000050">
    <property type="protein sequence ID" value="GAA4460609.1"/>
    <property type="molecule type" value="Genomic_DNA"/>
</dbReference>
<protein>
    <submittedName>
        <fullName evidence="2">Uncharacterized protein</fullName>
    </submittedName>
</protein>
<keyword evidence="3" id="KW-1185">Reference proteome</keyword>
<evidence type="ECO:0000313" key="3">
    <source>
        <dbReference type="Proteomes" id="UP001500840"/>
    </source>
</evidence>
<name>A0ABP8N560_9BACT</name>
<organism evidence="2 3">
    <name type="scientific">Novipirellula rosea</name>
    <dbReference type="NCBI Taxonomy" id="1031540"/>
    <lineage>
        <taxon>Bacteria</taxon>
        <taxon>Pseudomonadati</taxon>
        <taxon>Planctomycetota</taxon>
        <taxon>Planctomycetia</taxon>
        <taxon>Pirellulales</taxon>
        <taxon>Pirellulaceae</taxon>
        <taxon>Novipirellula</taxon>
    </lineage>
</organism>
<feature type="region of interest" description="Disordered" evidence="1">
    <location>
        <begin position="304"/>
        <end position="340"/>
    </location>
</feature>
<dbReference type="RefSeq" id="WP_345325166.1">
    <property type="nucleotide sequence ID" value="NZ_BAABGA010000050.1"/>
</dbReference>
<dbReference type="Proteomes" id="UP001500840">
    <property type="component" value="Unassembled WGS sequence"/>
</dbReference>
<gene>
    <name evidence="2" type="ORF">GCM10023156_41740</name>
</gene>
<evidence type="ECO:0000313" key="2">
    <source>
        <dbReference type="EMBL" id="GAA4460609.1"/>
    </source>
</evidence>
<proteinExistence type="predicted"/>
<comment type="caution">
    <text evidence="2">The sequence shown here is derived from an EMBL/GenBank/DDBJ whole genome shotgun (WGS) entry which is preliminary data.</text>
</comment>
<sequence>MIFERVKKIADALLYQGYMLYPYRGSAIIKNKRSVLGTLHPAGNALGEPDRMQVQCLVVGEAPRISIAARFLHLLNRDIFELDSPADTLPWDWPQQATPVISIEIGEMLYQASQEAVQREIRPSTQSLQEMVGNAQHDAFSFSLASDVEPIEDHGRCIAVVQRSQLSITGDVEMTGEVIDDHVFKLTVTLRNTSNLSDLPACHREGRLDQVFASAHLILGVEEGEFVSTINPPPEWAVLAATCQNQKLWPVLAGDPPDRHCMLATPSIRHDYPQIASQSSVDCFDETEIDEMLAMRVMTMTDQEKQELRSTDEPAWQNLQRNESISLEQRKALHRSSKET</sequence>
<feature type="compositionally biased region" description="Polar residues" evidence="1">
    <location>
        <begin position="317"/>
        <end position="327"/>
    </location>
</feature>
<evidence type="ECO:0000256" key="1">
    <source>
        <dbReference type="SAM" id="MobiDB-lite"/>
    </source>
</evidence>
<reference evidence="3" key="1">
    <citation type="journal article" date="2019" name="Int. J. Syst. Evol. Microbiol.">
        <title>The Global Catalogue of Microorganisms (GCM) 10K type strain sequencing project: providing services to taxonomists for standard genome sequencing and annotation.</title>
        <authorList>
            <consortium name="The Broad Institute Genomics Platform"/>
            <consortium name="The Broad Institute Genome Sequencing Center for Infectious Disease"/>
            <person name="Wu L."/>
            <person name="Ma J."/>
        </authorList>
    </citation>
    <scope>NUCLEOTIDE SEQUENCE [LARGE SCALE GENOMIC DNA]</scope>
    <source>
        <strain evidence="3">JCM 17759</strain>
    </source>
</reference>
<accession>A0ABP8N560</accession>
<feature type="compositionally biased region" description="Basic and acidic residues" evidence="1">
    <location>
        <begin position="328"/>
        <end position="340"/>
    </location>
</feature>